<evidence type="ECO:0000256" key="4">
    <source>
        <dbReference type="ARBA" id="ARBA00022676"/>
    </source>
</evidence>
<evidence type="ECO:0000256" key="10">
    <source>
        <dbReference type="ARBA" id="ARBA00023136"/>
    </source>
</evidence>
<comment type="similarity">
    <text evidence="3 12">Belongs to the glycosyltransferase 10 family.</text>
</comment>
<evidence type="ECO:0000313" key="16">
    <source>
        <dbReference type="RefSeq" id="XP_013417003.1"/>
    </source>
</evidence>
<feature type="domain" description="Fucosyltransferase N-terminal" evidence="14">
    <location>
        <begin position="51"/>
        <end position="161"/>
    </location>
</feature>
<keyword evidence="15" id="KW-1185">Reference proteome</keyword>
<keyword evidence="11" id="KW-0325">Glycoprotein</keyword>
<dbReference type="GO" id="GO:0008417">
    <property type="term" value="F:fucosyltransferase activity"/>
    <property type="evidence" value="ECO:0007669"/>
    <property type="project" value="InterPro"/>
</dbReference>
<dbReference type="FunFam" id="3.40.50.11660:FF:000004">
    <property type="entry name" value="Glycoprotein 3-alpha-L-fucosyltransferase A"/>
    <property type="match status" value="1"/>
</dbReference>
<keyword evidence="10 12" id="KW-0472">Membrane</keyword>
<evidence type="ECO:0000256" key="3">
    <source>
        <dbReference type="ARBA" id="ARBA00008919"/>
    </source>
</evidence>
<evidence type="ECO:0000313" key="15">
    <source>
        <dbReference type="Proteomes" id="UP000085678"/>
    </source>
</evidence>
<dbReference type="GO" id="GO:0032580">
    <property type="term" value="C:Golgi cisterna membrane"/>
    <property type="evidence" value="ECO:0007669"/>
    <property type="project" value="UniProtKB-SubCell"/>
</dbReference>
<evidence type="ECO:0000259" key="13">
    <source>
        <dbReference type="Pfam" id="PF00852"/>
    </source>
</evidence>
<dbReference type="InterPro" id="IPR038577">
    <property type="entry name" value="GT10-like_C_sf"/>
</dbReference>
<dbReference type="AlphaFoldDB" id="A0A1S3K2Y9"/>
<comment type="pathway">
    <text evidence="2">Protein modification; protein glycosylation.</text>
</comment>
<dbReference type="PANTHER" id="PTHR48438">
    <property type="entry name" value="ALPHA-(1,3)-FUCOSYLTRANSFERASE C-RELATED"/>
    <property type="match status" value="1"/>
</dbReference>
<dbReference type="GO" id="GO:0000139">
    <property type="term" value="C:Golgi membrane"/>
    <property type="evidence" value="ECO:0007669"/>
    <property type="project" value="UniProtKB-SubCell"/>
</dbReference>
<gene>
    <name evidence="16" type="primary">LOC106178394</name>
</gene>
<dbReference type="OrthoDB" id="427096at2759"/>
<comment type="subcellular location">
    <subcellularLocation>
        <location evidence="1">Golgi apparatus membrane</location>
        <topology evidence="1">Single-pass type II membrane protein</topology>
    </subcellularLocation>
    <subcellularLocation>
        <location evidence="12">Golgi apparatus</location>
        <location evidence="12">Golgi stack membrane</location>
        <topology evidence="12">Single-pass type II membrane protein</topology>
    </subcellularLocation>
</comment>
<name>A0A1S3K2Y9_LINAN</name>
<keyword evidence="4 12" id="KW-0328">Glycosyltransferase</keyword>
<dbReference type="SUPFAM" id="SSF53756">
    <property type="entry name" value="UDP-Glycosyltransferase/glycogen phosphorylase"/>
    <property type="match status" value="1"/>
</dbReference>
<dbReference type="FunCoup" id="A0A1S3K2Y9">
    <property type="interactions" value="38"/>
</dbReference>
<dbReference type="RefSeq" id="XP_013417003.1">
    <property type="nucleotide sequence ID" value="XM_013561549.1"/>
</dbReference>
<evidence type="ECO:0000256" key="7">
    <source>
        <dbReference type="ARBA" id="ARBA00022968"/>
    </source>
</evidence>
<evidence type="ECO:0000256" key="11">
    <source>
        <dbReference type="ARBA" id="ARBA00023180"/>
    </source>
</evidence>
<evidence type="ECO:0000256" key="2">
    <source>
        <dbReference type="ARBA" id="ARBA00004922"/>
    </source>
</evidence>
<protein>
    <recommendedName>
        <fullName evidence="12">Fucosyltransferase</fullName>
        <ecNumber evidence="12">2.4.1.-</ecNumber>
    </recommendedName>
</protein>
<evidence type="ECO:0000256" key="5">
    <source>
        <dbReference type="ARBA" id="ARBA00022679"/>
    </source>
</evidence>
<dbReference type="PANTHER" id="PTHR48438:SF1">
    <property type="entry name" value="ALPHA-(1,3)-FUCOSYLTRANSFERASE C-RELATED"/>
    <property type="match status" value="1"/>
</dbReference>
<keyword evidence="6 12" id="KW-0812">Transmembrane</keyword>
<feature type="domain" description="Fucosyltransferase C-terminal" evidence="13">
    <location>
        <begin position="180"/>
        <end position="352"/>
    </location>
</feature>
<dbReference type="EC" id="2.4.1.-" evidence="12"/>
<evidence type="ECO:0000256" key="6">
    <source>
        <dbReference type="ARBA" id="ARBA00022692"/>
    </source>
</evidence>
<dbReference type="Gene3D" id="3.40.50.11660">
    <property type="entry name" value="Glycosyl transferase family 10, C-terminal domain"/>
    <property type="match status" value="1"/>
</dbReference>
<dbReference type="InterPro" id="IPR031481">
    <property type="entry name" value="Glyco_tran_10_N"/>
</dbReference>
<dbReference type="Pfam" id="PF00852">
    <property type="entry name" value="Glyco_transf_10"/>
    <property type="match status" value="1"/>
</dbReference>
<evidence type="ECO:0000256" key="1">
    <source>
        <dbReference type="ARBA" id="ARBA00004323"/>
    </source>
</evidence>
<evidence type="ECO:0000256" key="8">
    <source>
        <dbReference type="ARBA" id="ARBA00022989"/>
    </source>
</evidence>
<organism evidence="15 16">
    <name type="scientific">Lingula anatina</name>
    <name type="common">Brachiopod</name>
    <name type="synonym">Lingula unguis</name>
    <dbReference type="NCBI Taxonomy" id="7574"/>
    <lineage>
        <taxon>Eukaryota</taxon>
        <taxon>Metazoa</taxon>
        <taxon>Spiralia</taxon>
        <taxon>Lophotrochozoa</taxon>
        <taxon>Brachiopoda</taxon>
        <taxon>Linguliformea</taxon>
        <taxon>Lingulata</taxon>
        <taxon>Lingulida</taxon>
        <taxon>Linguloidea</taxon>
        <taxon>Lingulidae</taxon>
        <taxon>Lingula</taxon>
    </lineage>
</organism>
<evidence type="ECO:0000259" key="14">
    <source>
        <dbReference type="Pfam" id="PF17039"/>
    </source>
</evidence>
<evidence type="ECO:0000256" key="9">
    <source>
        <dbReference type="ARBA" id="ARBA00023034"/>
    </source>
</evidence>
<dbReference type="InterPro" id="IPR055270">
    <property type="entry name" value="Glyco_tran_10_C"/>
</dbReference>
<keyword evidence="7" id="KW-0735">Signal-anchor</keyword>
<keyword evidence="9 12" id="KW-0333">Golgi apparatus</keyword>
<dbReference type="UniPathway" id="UPA00378"/>
<dbReference type="GeneID" id="106178394"/>
<accession>A0A1S3K2Y9</accession>
<keyword evidence="5 12" id="KW-0808">Transferase</keyword>
<reference evidence="16" key="1">
    <citation type="submission" date="2025-08" db="UniProtKB">
        <authorList>
            <consortium name="RefSeq"/>
        </authorList>
    </citation>
    <scope>IDENTIFICATION</scope>
    <source>
        <tissue evidence="16">Gonads</tissue>
    </source>
</reference>
<dbReference type="InterPro" id="IPR001503">
    <property type="entry name" value="Glyco_trans_10"/>
</dbReference>
<evidence type="ECO:0000256" key="12">
    <source>
        <dbReference type="RuleBase" id="RU003832"/>
    </source>
</evidence>
<dbReference type="InParanoid" id="A0A1S3K2Y9"/>
<proteinExistence type="inferred from homology"/>
<dbReference type="Proteomes" id="UP000085678">
    <property type="component" value="Unplaced"/>
</dbReference>
<dbReference type="Pfam" id="PF17039">
    <property type="entry name" value="Glyco_tran_10_N"/>
    <property type="match status" value="1"/>
</dbReference>
<feature type="transmembrane region" description="Helical" evidence="12">
    <location>
        <begin position="12"/>
        <end position="32"/>
    </location>
</feature>
<sequence>MADAQGRKKVFAVGLIAGICSLILLMFALEIIPPIPMLTPTPQKQYYNGTKPKVILFWTKFFGLNHWGFDPLGTVPFERLKDCPVVCEMTDQRSRLKEADVIAFHALELGDRPQFKLPNQRWLLNMMESPCYYDLKHLKNWKGVFNWTMTYRADSDFIANYSELKPMTTTKKRNYSAIMSLKSKKVAWFVSNCNTPGKREKYVKELQRYIPVDIYGACGPMKCPAHTPCEKHIYETYKFYLSFENSLANYYITEKYFKTLKHDIVSVVRSGVNYSFYGIKPDWFIDARKFKTPKDLANFLIEIDKDDSRYIRYLRSKENVTSVDEYYEWCNVCKSINNDTDSRTYYDDILQWWQQNPCIPP</sequence>
<dbReference type="KEGG" id="lak:106178394"/>
<keyword evidence="8 12" id="KW-1133">Transmembrane helix</keyword>